<dbReference type="SUPFAM" id="SSF56112">
    <property type="entry name" value="Protein kinase-like (PK-like)"/>
    <property type="match status" value="1"/>
</dbReference>
<evidence type="ECO:0000313" key="3">
    <source>
        <dbReference type="EMBL" id="SQI59828.1"/>
    </source>
</evidence>
<dbReference type="GO" id="GO:0004413">
    <property type="term" value="F:homoserine kinase activity"/>
    <property type="evidence" value="ECO:0007669"/>
    <property type="project" value="TreeGrafter"/>
</dbReference>
<keyword evidence="4" id="KW-1185">Reference proteome</keyword>
<dbReference type="Pfam" id="PF01636">
    <property type="entry name" value="APH"/>
    <property type="match status" value="1"/>
</dbReference>
<dbReference type="PANTHER" id="PTHR21064:SF6">
    <property type="entry name" value="AMINOGLYCOSIDE PHOSPHOTRANSFERASE DOMAIN-CONTAINING PROTEIN"/>
    <property type="match status" value="1"/>
</dbReference>
<dbReference type="InterPro" id="IPR011009">
    <property type="entry name" value="Kinase-like_dom_sf"/>
</dbReference>
<dbReference type="InterPro" id="IPR050249">
    <property type="entry name" value="Pseudomonas-type_ThrB"/>
</dbReference>
<accession>A0A2X4WIX2</accession>
<evidence type="ECO:0000259" key="2">
    <source>
        <dbReference type="Pfam" id="PF01636"/>
    </source>
</evidence>
<dbReference type="STRING" id="1348624.GCA_001591545_01545"/>
<keyword evidence="3" id="KW-0808">Transferase</keyword>
<comment type="similarity">
    <text evidence="1">Belongs to the pseudomonas-type ThrB family.</text>
</comment>
<name>A0A2X4WIX2_LEDLE</name>
<dbReference type="Proteomes" id="UP000249134">
    <property type="component" value="Chromosome 1"/>
</dbReference>
<feature type="domain" description="Aminoglycoside phosphotransferase" evidence="2">
    <location>
        <begin position="23"/>
        <end position="219"/>
    </location>
</feature>
<sequence length="311" mass="36722">MERKIQDLLNEIYPLDFIKVESVTNEMYRCIAKQGNFFARITNYKTYDEQLEEVSYTNYLYNKGFGVSPTILSLNGKLVEKIIIDTELLTVLYKAAPGIHLPKTKWNASVLKELGRQIGKLHRLSKEYEDNKAIKFINDWHDNEEYNFLKYIPKEESTIREIAHDVLSTITNLPKSYSTYGLLHGDLWLENILVDSDLKLTMIDFQDCEKHFFIFDLAVPIYSALEYTFAGNGNIVDYGRAITNAIIEGYRKENELSPEMLEKLPLFIKLKELFEYSLMHMYWDKEKLTEEQFRIMNHFRMRIEHKHSILI</sequence>
<evidence type="ECO:0000256" key="1">
    <source>
        <dbReference type="ARBA" id="ARBA00038240"/>
    </source>
</evidence>
<dbReference type="RefSeq" id="WP_066139220.1">
    <property type="nucleotide sequence ID" value="NZ_CBCSGM010000001.1"/>
</dbReference>
<evidence type="ECO:0000313" key="4">
    <source>
        <dbReference type="Proteomes" id="UP000249134"/>
    </source>
</evidence>
<dbReference type="GO" id="GO:0009088">
    <property type="term" value="P:threonine biosynthetic process"/>
    <property type="evidence" value="ECO:0007669"/>
    <property type="project" value="TreeGrafter"/>
</dbReference>
<dbReference type="KEGG" id="blen:NCTC4824_02495"/>
<dbReference type="PANTHER" id="PTHR21064">
    <property type="entry name" value="AMINOGLYCOSIDE PHOSPHOTRANSFERASE DOMAIN-CONTAINING PROTEIN-RELATED"/>
    <property type="match status" value="1"/>
</dbReference>
<reference evidence="3 4" key="1">
    <citation type="submission" date="2018-06" db="EMBL/GenBank/DDBJ databases">
        <authorList>
            <consortium name="Pathogen Informatics"/>
            <person name="Doyle S."/>
        </authorList>
    </citation>
    <scope>NUCLEOTIDE SEQUENCE [LARGE SCALE GENOMIC DNA]</scope>
    <source>
        <strain evidence="3 4">NCTC4824</strain>
    </source>
</reference>
<gene>
    <name evidence="3" type="ORF">NCTC4824_02495</name>
</gene>
<organism evidence="3 4">
    <name type="scientific">Lederbergia lenta</name>
    <name type="common">Bacillus lentus</name>
    <dbReference type="NCBI Taxonomy" id="1467"/>
    <lineage>
        <taxon>Bacteria</taxon>
        <taxon>Bacillati</taxon>
        <taxon>Bacillota</taxon>
        <taxon>Bacilli</taxon>
        <taxon>Bacillales</taxon>
        <taxon>Bacillaceae</taxon>
        <taxon>Lederbergia</taxon>
    </lineage>
</organism>
<protein>
    <submittedName>
        <fullName evidence="3">Protein kinase</fullName>
    </submittedName>
</protein>
<dbReference type="EMBL" id="LS483476">
    <property type="protein sequence ID" value="SQI59828.1"/>
    <property type="molecule type" value="Genomic_DNA"/>
</dbReference>
<proteinExistence type="inferred from homology"/>
<dbReference type="Gene3D" id="3.90.1200.10">
    <property type="match status" value="1"/>
</dbReference>
<keyword evidence="3" id="KW-0418">Kinase</keyword>
<dbReference type="InterPro" id="IPR002575">
    <property type="entry name" value="Aminoglycoside_PTrfase"/>
</dbReference>
<dbReference type="AlphaFoldDB" id="A0A2X4WIX2"/>